<evidence type="ECO:0000313" key="7">
    <source>
        <dbReference type="Proteomes" id="UP001175261"/>
    </source>
</evidence>
<dbReference type="EMBL" id="JAPDFR010000008">
    <property type="protein sequence ID" value="KAK0384634.1"/>
    <property type="molecule type" value="Genomic_DNA"/>
</dbReference>
<evidence type="ECO:0000256" key="1">
    <source>
        <dbReference type="ARBA" id="ARBA00023015"/>
    </source>
</evidence>
<keyword evidence="1" id="KW-0805">Transcription regulation</keyword>
<dbReference type="Proteomes" id="UP001175261">
    <property type="component" value="Unassembled WGS sequence"/>
</dbReference>
<dbReference type="GO" id="GO:0006351">
    <property type="term" value="P:DNA-templated transcription"/>
    <property type="evidence" value="ECO:0007669"/>
    <property type="project" value="InterPro"/>
</dbReference>
<dbReference type="InterPro" id="IPR007219">
    <property type="entry name" value="XnlR_reg_dom"/>
</dbReference>
<dbReference type="PANTHER" id="PTHR47840:SF1">
    <property type="entry name" value="ZN(II)2CYS6 TRANSCRIPTION FACTOR (EUROFUNG)"/>
    <property type="match status" value="1"/>
</dbReference>
<comment type="caution">
    <text evidence="6">The sequence shown here is derived from an EMBL/GenBank/DDBJ whole genome shotgun (WGS) entry which is preliminary data.</text>
</comment>
<accession>A0AA39L5I1</accession>
<feature type="domain" description="Xylanolytic transcriptional activator regulatory" evidence="5">
    <location>
        <begin position="371"/>
        <end position="449"/>
    </location>
</feature>
<keyword evidence="3" id="KW-0539">Nucleus</keyword>
<evidence type="ECO:0000256" key="2">
    <source>
        <dbReference type="ARBA" id="ARBA00023163"/>
    </source>
</evidence>
<dbReference type="CDD" id="cd12148">
    <property type="entry name" value="fungal_TF_MHR"/>
    <property type="match status" value="1"/>
</dbReference>
<name>A0AA39L5I1_SARSR</name>
<feature type="region of interest" description="Disordered" evidence="4">
    <location>
        <begin position="731"/>
        <end position="781"/>
    </location>
</feature>
<gene>
    <name evidence="6" type="ORF">NLU13_8720</name>
</gene>
<sequence>MKLQVKSELHLAQIPDIQGEIGLLQQALPAPTRNSPRKWPISHGWNLLRRWSRSWTNGKWGSATWRHGGRSVSAIFDRRVTAAYRTTIRNRRSSTPESECGGRRTLITAAHVHPEGEHDMADTRRRKVRKGTHSCWECKRRKMRGCRRRGSKCVGQEYPEEEVFSAPNGPGSPRTTSFFGIASPESSHHEQSPGLDVRKSSQYISPDKDTIPAVYDHPTEEFAQQSQHERLSRYLHGSLPSRPDIERICAASRHVPIFAHELLTLSYPDLVSQQSLRASDGLLDIPPPTAHPIIVARYMLQLVIVLQNLHPELHEAISSLAEPSRLMMERLARLAITHVTTDDSLLAGIEGLQCVMMESMWHANAGRLRRSWLAGRKAMNIAQLMGLDRPNSQAHRYTKLDRKSSYDPQLMWFRIVLLDRHLCLMLGLPEGCHDRSMASDELLKNDTPLGRLERIQCVLASRILERNEASSASHQADITSSLDSELQKAARSLPSQWWLTPNLDVASSDPQATFWDTRRLFAQVLHYNLLNQLHLPYMLRGPSSNSNHEYSRITCVTASREVLSRFIILRSFNQVAYSCRTVDFLALMAAMTLLLAHLDSHIHATPAGGNLLAHQYHSDRAMVEQAQEHMKEIHRLNSDVLSAQSADLLAQLLAIDVNSSDGASQKTVRVVGIDQDQTPSDQDERVIASVPIPYFGTIRITREGISKEAPQMQPASSSSSLPRQLHMNTSASTLHDSHRGEAESTTPFFSKPGQMPLSAGVDSETNRLNAPGAPNGSVLPSSLPQSSLHSIRADADVTSEQLSLFDMEGHQGFFAPIYPGLAAAEQDWALQGVDVTFFDTLLQGL</sequence>
<evidence type="ECO:0000256" key="4">
    <source>
        <dbReference type="SAM" id="MobiDB-lite"/>
    </source>
</evidence>
<proteinExistence type="predicted"/>
<dbReference type="PANTHER" id="PTHR47840">
    <property type="entry name" value="ZN(II)2CYS6 TRANSCRIPTION FACTOR (EUROFUNG)-RELATED"/>
    <property type="match status" value="1"/>
</dbReference>
<dbReference type="AlphaFoldDB" id="A0AA39L5I1"/>
<keyword evidence="7" id="KW-1185">Reference proteome</keyword>
<feature type="compositionally biased region" description="Basic and acidic residues" evidence="4">
    <location>
        <begin position="186"/>
        <end position="199"/>
    </location>
</feature>
<organism evidence="6 7">
    <name type="scientific">Sarocladium strictum</name>
    <name type="common">Black bundle disease fungus</name>
    <name type="synonym">Acremonium strictum</name>
    <dbReference type="NCBI Taxonomy" id="5046"/>
    <lineage>
        <taxon>Eukaryota</taxon>
        <taxon>Fungi</taxon>
        <taxon>Dikarya</taxon>
        <taxon>Ascomycota</taxon>
        <taxon>Pezizomycotina</taxon>
        <taxon>Sordariomycetes</taxon>
        <taxon>Hypocreomycetidae</taxon>
        <taxon>Hypocreales</taxon>
        <taxon>Sarocladiaceae</taxon>
        <taxon>Sarocladium</taxon>
    </lineage>
</organism>
<evidence type="ECO:0000259" key="5">
    <source>
        <dbReference type="SMART" id="SM00906"/>
    </source>
</evidence>
<reference evidence="6" key="1">
    <citation type="submission" date="2022-10" db="EMBL/GenBank/DDBJ databases">
        <title>Determination and structural analysis of whole genome sequence of Sarocladium strictum F4-1.</title>
        <authorList>
            <person name="Hu L."/>
            <person name="Jiang Y."/>
        </authorList>
    </citation>
    <scope>NUCLEOTIDE SEQUENCE</scope>
    <source>
        <strain evidence="6">F4-1</strain>
    </source>
</reference>
<dbReference type="GO" id="GO:0003677">
    <property type="term" value="F:DNA binding"/>
    <property type="evidence" value="ECO:0007669"/>
    <property type="project" value="InterPro"/>
</dbReference>
<evidence type="ECO:0000256" key="3">
    <source>
        <dbReference type="ARBA" id="ARBA00023242"/>
    </source>
</evidence>
<evidence type="ECO:0000313" key="6">
    <source>
        <dbReference type="EMBL" id="KAK0384634.1"/>
    </source>
</evidence>
<dbReference type="SMART" id="SM00906">
    <property type="entry name" value="Fungal_trans"/>
    <property type="match status" value="1"/>
</dbReference>
<keyword evidence="2" id="KW-0804">Transcription</keyword>
<dbReference type="GO" id="GO:0008270">
    <property type="term" value="F:zinc ion binding"/>
    <property type="evidence" value="ECO:0007669"/>
    <property type="project" value="InterPro"/>
</dbReference>
<feature type="region of interest" description="Disordered" evidence="4">
    <location>
        <begin position="162"/>
        <end position="202"/>
    </location>
</feature>
<protein>
    <recommendedName>
        <fullName evidence="5">Xylanolytic transcriptional activator regulatory domain-containing protein</fullName>
    </recommendedName>
</protein>